<reference evidence="1" key="1">
    <citation type="submission" date="2020-10" db="EMBL/GenBank/DDBJ databases">
        <authorList>
            <person name="Gilroy R."/>
        </authorList>
    </citation>
    <scope>NUCLEOTIDE SEQUENCE</scope>
    <source>
        <strain evidence="1">ChiSjej6B24-2974</strain>
    </source>
</reference>
<accession>A0A9D0ZLV6</accession>
<reference evidence="1" key="2">
    <citation type="journal article" date="2021" name="PeerJ">
        <title>Extensive microbial diversity within the chicken gut microbiome revealed by metagenomics and culture.</title>
        <authorList>
            <person name="Gilroy R."/>
            <person name="Ravi A."/>
            <person name="Getino M."/>
            <person name="Pursley I."/>
            <person name="Horton D.L."/>
            <person name="Alikhan N.F."/>
            <person name="Baker D."/>
            <person name="Gharbi K."/>
            <person name="Hall N."/>
            <person name="Watson M."/>
            <person name="Adriaenssens E.M."/>
            <person name="Foster-Nyarko E."/>
            <person name="Jarju S."/>
            <person name="Secka A."/>
            <person name="Antonio M."/>
            <person name="Oren A."/>
            <person name="Chaudhuri R.R."/>
            <person name="La Ragione R."/>
            <person name="Hildebrand F."/>
            <person name="Pallen M.J."/>
        </authorList>
    </citation>
    <scope>NUCLEOTIDE SEQUENCE</scope>
    <source>
        <strain evidence="1">ChiSjej6B24-2974</strain>
    </source>
</reference>
<evidence type="ECO:0000313" key="2">
    <source>
        <dbReference type="Proteomes" id="UP000824260"/>
    </source>
</evidence>
<dbReference type="AlphaFoldDB" id="A0A9D0ZLV6"/>
<organism evidence="1 2">
    <name type="scientific">Candidatus Pullichristensenella stercorigallinarum</name>
    <dbReference type="NCBI Taxonomy" id="2840909"/>
    <lineage>
        <taxon>Bacteria</taxon>
        <taxon>Bacillati</taxon>
        <taxon>Bacillota</taxon>
        <taxon>Clostridia</taxon>
        <taxon>Candidatus Pullichristensenella</taxon>
    </lineage>
</organism>
<protein>
    <recommendedName>
        <fullName evidence="3">FG-GAP repeat protein</fullName>
    </recommendedName>
</protein>
<dbReference type="EMBL" id="DVFZ01000056">
    <property type="protein sequence ID" value="HIQ82631.1"/>
    <property type="molecule type" value="Genomic_DNA"/>
</dbReference>
<proteinExistence type="predicted"/>
<dbReference type="SUPFAM" id="SSF69318">
    <property type="entry name" value="Integrin alpha N-terminal domain"/>
    <property type="match status" value="1"/>
</dbReference>
<dbReference type="InterPro" id="IPR028994">
    <property type="entry name" value="Integrin_alpha_N"/>
</dbReference>
<evidence type="ECO:0008006" key="3">
    <source>
        <dbReference type="Google" id="ProtNLM"/>
    </source>
</evidence>
<sequence length="344" mass="38188">MKVTKRLLSKLPSCYSVVTAPLRDGMYALFASEADDVCLAFDLSDPGRMRTIWEHPGGTMGMVPIPGRSGEFLAIQKFYRLWDWEESELVWVRETEDRFETFPILRLPYLHRFDILEAGGRLYLLVCGVAAHKSSLQDWSCPGVVLGGVLPKGPEEALRMETLRSDFYRNHGYARVVLNGIERGFVTCANGGFLFTPPQTAEDSWSVEKLLDGDFSDGDMADIDGDGEMEIVAISPFHGNKYSIYKQIGGVWAEVYIHPERAGFYHVATAGKLCGRMGFLGGGREGRQSLFFVSSPGAGQPFELLEIDRGQGPSNARIWNTPAADYVLAANRNVGEAVLYRIEP</sequence>
<gene>
    <name evidence="1" type="ORF">IAA52_05960</name>
</gene>
<comment type="caution">
    <text evidence="1">The sequence shown here is derived from an EMBL/GenBank/DDBJ whole genome shotgun (WGS) entry which is preliminary data.</text>
</comment>
<dbReference type="Proteomes" id="UP000824260">
    <property type="component" value="Unassembled WGS sequence"/>
</dbReference>
<name>A0A9D0ZLV6_9FIRM</name>
<evidence type="ECO:0000313" key="1">
    <source>
        <dbReference type="EMBL" id="HIQ82631.1"/>
    </source>
</evidence>